<keyword evidence="7" id="KW-1133">Transmembrane helix</keyword>
<evidence type="ECO:0000256" key="5">
    <source>
        <dbReference type="ARBA" id="ARBA00022692"/>
    </source>
</evidence>
<comment type="caution">
    <text evidence="10">The sequence shown here is derived from an EMBL/GenBank/DDBJ whole genome shotgun (WGS) entry which is preliminary data.</text>
</comment>
<reference evidence="10 11" key="1">
    <citation type="journal article" date="2012" name="J. Bacteriol.">
        <title>Draft Genome Sequence of Salimicrobium sp. Strain MJ3, Isolated from Myulchi-Jeot, Korean Fermented Seafood.</title>
        <authorList>
            <person name="Lee S.H."/>
            <person name="Jung J.Y."/>
            <person name="Jeon C.O."/>
        </authorList>
    </citation>
    <scope>NUCLEOTIDE SEQUENCE [LARGE SCALE GENOMIC DNA]</scope>
    <source>
        <strain evidence="10 11">MJ3</strain>
    </source>
</reference>
<dbReference type="Gene3D" id="1.10.3860.10">
    <property type="entry name" value="Sodium:dicarboxylate symporter"/>
    <property type="match status" value="1"/>
</dbReference>
<evidence type="ECO:0000313" key="11">
    <source>
        <dbReference type="Proteomes" id="UP000011746"/>
    </source>
</evidence>
<comment type="similarity">
    <text evidence="2">Belongs to the dicarboxylate/amino acid:cation symporter (DAACS) (TC 2.A.23) family.</text>
</comment>
<dbReference type="GO" id="GO:0015293">
    <property type="term" value="F:symporter activity"/>
    <property type="evidence" value="ECO:0007669"/>
    <property type="project" value="InterPro"/>
</dbReference>
<keyword evidence="4" id="KW-0813">Transport</keyword>
<dbReference type="InterPro" id="IPR001991">
    <property type="entry name" value="Na-dicarboxylate_symporter"/>
</dbReference>
<evidence type="ECO:0000256" key="2">
    <source>
        <dbReference type="ARBA" id="ARBA00006148"/>
    </source>
</evidence>
<evidence type="ECO:0000256" key="7">
    <source>
        <dbReference type="ARBA" id="ARBA00022989"/>
    </source>
</evidence>
<dbReference type="GO" id="GO:0005886">
    <property type="term" value="C:plasma membrane"/>
    <property type="evidence" value="ECO:0007669"/>
    <property type="project" value="TreeGrafter"/>
</dbReference>
<dbReference type="AlphaFoldDB" id="K2G7V5"/>
<evidence type="ECO:0000313" key="10">
    <source>
        <dbReference type="EMBL" id="EKE31238.1"/>
    </source>
</evidence>
<dbReference type="PANTHER" id="PTHR42865">
    <property type="entry name" value="PROTON/GLUTAMATE-ASPARTATE SYMPORTER"/>
    <property type="match status" value="1"/>
</dbReference>
<dbReference type="GO" id="GO:0015184">
    <property type="term" value="F:L-cystine transmembrane transporter activity"/>
    <property type="evidence" value="ECO:0007669"/>
    <property type="project" value="TreeGrafter"/>
</dbReference>
<dbReference type="PRINTS" id="PR00173">
    <property type="entry name" value="EDTRNSPORT"/>
</dbReference>
<proteinExistence type="inferred from homology"/>
<accession>K2G7V5</accession>
<evidence type="ECO:0000256" key="3">
    <source>
        <dbReference type="ARBA" id="ARBA00022031"/>
    </source>
</evidence>
<dbReference type="Proteomes" id="UP000011746">
    <property type="component" value="Unassembled WGS sequence"/>
</dbReference>
<keyword evidence="8" id="KW-0472">Membrane</keyword>
<comment type="subcellular location">
    <subcellularLocation>
        <location evidence="1">Membrane</location>
        <topology evidence="1">Multi-pass membrane protein</topology>
    </subcellularLocation>
</comment>
<gene>
    <name evidence="10" type="ORF">MJ3_09718</name>
</gene>
<evidence type="ECO:0000256" key="9">
    <source>
        <dbReference type="ARBA" id="ARBA00031293"/>
    </source>
</evidence>
<keyword evidence="11" id="KW-1185">Reference proteome</keyword>
<keyword evidence="6" id="KW-0029">Amino-acid transport</keyword>
<sequence>MNISRSLQWIKMVGYEEVGFLKMLIMPLLFVFIVMAFINTHSLSKMGKVSMSVIEIFLGMTAIVALIGIGVSLSFNLDTSSLNIWEAETLRFDRLEANLDDLDHQTITERILYGIPSNPFLDFTGSRSTSAVAIVLFSPLTGIALLKLKKDAPTAAQRLEDLMESLQTLVLKLLKMIIQLTPYGVMTLMTK</sequence>
<dbReference type="InterPro" id="IPR036458">
    <property type="entry name" value="Na:dicarbo_symporter_sf"/>
</dbReference>
<organism evidence="10 11">
    <name type="scientific">Salimicrobium jeotgali</name>
    <dbReference type="NCBI Taxonomy" id="1230341"/>
    <lineage>
        <taxon>Bacteria</taxon>
        <taxon>Bacillati</taxon>
        <taxon>Bacillota</taxon>
        <taxon>Bacilli</taxon>
        <taxon>Bacillales</taxon>
        <taxon>Bacillaceae</taxon>
        <taxon>Salimicrobium</taxon>
    </lineage>
</organism>
<evidence type="ECO:0000256" key="6">
    <source>
        <dbReference type="ARBA" id="ARBA00022970"/>
    </source>
</evidence>
<dbReference type="Pfam" id="PF00375">
    <property type="entry name" value="SDF"/>
    <property type="match status" value="1"/>
</dbReference>
<evidence type="ECO:0000256" key="8">
    <source>
        <dbReference type="ARBA" id="ARBA00023136"/>
    </source>
</evidence>
<dbReference type="SUPFAM" id="SSF118215">
    <property type="entry name" value="Proton glutamate symport protein"/>
    <property type="match status" value="1"/>
</dbReference>
<keyword evidence="5" id="KW-0812">Transmembrane</keyword>
<protein>
    <recommendedName>
        <fullName evidence="3">L-cystine uptake protein TcyP</fullName>
    </recommendedName>
    <alternativeName>
        <fullName evidence="9">Transporter of cystine TcyP</fullName>
    </alternativeName>
</protein>
<evidence type="ECO:0000256" key="1">
    <source>
        <dbReference type="ARBA" id="ARBA00004141"/>
    </source>
</evidence>
<dbReference type="EMBL" id="AMPQ01000013">
    <property type="protein sequence ID" value="EKE31238.1"/>
    <property type="molecule type" value="Genomic_DNA"/>
</dbReference>
<name>K2G7V5_9BACI</name>
<dbReference type="eggNOG" id="COG1823">
    <property type="taxonomic scope" value="Bacteria"/>
</dbReference>
<dbReference type="PANTHER" id="PTHR42865:SF5">
    <property type="entry name" value="L-CYSTINE TRANSPORTER TCYP"/>
    <property type="match status" value="1"/>
</dbReference>
<evidence type="ECO:0000256" key="4">
    <source>
        <dbReference type="ARBA" id="ARBA00022448"/>
    </source>
</evidence>